<dbReference type="AlphaFoldDB" id="D0MKA9"/>
<feature type="transmembrane region" description="Helical" evidence="1">
    <location>
        <begin position="46"/>
        <end position="64"/>
    </location>
</feature>
<keyword evidence="1" id="KW-1133">Transmembrane helix</keyword>
<dbReference type="eggNOG" id="ENOG50318XM">
    <property type="taxonomic scope" value="Bacteria"/>
</dbReference>
<dbReference type="KEGG" id="rmr:Rmar_1938"/>
<name>D0MKA9_RHOM4</name>
<proteinExistence type="predicted"/>
<evidence type="ECO:0000313" key="3">
    <source>
        <dbReference type="Proteomes" id="UP000002221"/>
    </source>
</evidence>
<sequence length="186" mass="19833">MKQPVEKERPTRRWHGVLWTMVGVLFLLPVPATLLSAQFNWSAGDFVVWGAMLLGVGLAYEFLAGRADHAAYRWGVGLALAAAFLLIWVSLAVGLIGSEDNPANLMYAGVLGVGLLGAVAVRFRPQGMAWVMLIVALAQMVAGGLALVAGWGTEGANWPRDVVVGTVFFTALWLGAAVQFRRAAQG</sequence>
<feature type="transmembrane region" description="Helical" evidence="1">
    <location>
        <begin position="76"/>
        <end position="98"/>
    </location>
</feature>
<evidence type="ECO:0000256" key="1">
    <source>
        <dbReference type="SAM" id="Phobius"/>
    </source>
</evidence>
<reference evidence="2 3" key="1">
    <citation type="journal article" date="2009" name="Stand. Genomic Sci.">
        <title>Complete genome sequence of Rhodothermus marinus type strain (R-10).</title>
        <authorList>
            <person name="Nolan M."/>
            <person name="Tindall B.J."/>
            <person name="Pomrenke H."/>
            <person name="Lapidus A."/>
            <person name="Copeland A."/>
            <person name="Glavina Del Rio T."/>
            <person name="Lucas S."/>
            <person name="Chen F."/>
            <person name="Tice H."/>
            <person name="Cheng J.F."/>
            <person name="Saunders E."/>
            <person name="Han C."/>
            <person name="Bruce D."/>
            <person name="Goodwin L."/>
            <person name="Chain P."/>
            <person name="Pitluck S."/>
            <person name="Ovchinikova G."/>
            <person name="Pati A."/>
            <person name="Ivanova N."/>
            <person name="Mavromatis K."/>
            <person name="Chen A."/>
            <person name="Palaniappan K."/>
            <person name="Land M."/>
            <person name="Hauser L."/>
            <person name="Chang Y.J."/>
            <person name="Jeffries C.D."/>
            <person name="Brettin T."/>
            <person name="Goker M."/>
            <person name="Bristow J."/>
            <person name="Eisen J.A."/>
            <person name="Markowitz V."/>
            <person name="Hugenholtz P."/>
            <person name="Kyrpides N.C."/>
            <person name="Klenk H.P."/>
            <person name="Detter J.C."/>
        </authorList>
    </citation>
    <scope>NUCLEOTIDE SEQUENCE [LARGE SCALE GENOMIC DNA]</scope>
    <source>
        <strain evidence="3">ATCC 43812 / DSM 4252 / R-10</strain>
    </source>
</reference>
<dbReference type="STRING" id="518766.Rmar_1938"/>
<keyword evidence="3" id="KW-1185">Reference proteome</keyword>
<dbReference type="RefSeq" id="WP_012844432.1">
    <property type="nucleotide sequence ID" value="NC_013501.1"/>
</dbReference>
<evidence type="ECO:0000313" key="2">
    <source>
        <dbReference type="EMBL" id="ACY48821.1"/>
    </source>
</evidence>
<feature type="transmembrane region" description="Helical" evidence="1">
    <location>
        <begin position="104"/>
        <end position="123"/>
    </location>
</feature>
<accession>D0MKA9</accession>
<feature type="transmembrane region" description="Helical" evidence="1">
    <location>
        <begin position="162"/>
        <end position="180"/>
    </location>
</feature>
<dbReference type="OrthoDB" id="9813621at2"/>
<protein>
    <submittedName>
        <fullName evidence="2">Uncharacterized protein</fullName>
    </submittedName>
</protein>
<organism evidence="2 3">
    <name type="scientific">Rhodothermus marinus (strain ATCC 43812 / DSM 4252 / R-10)</name>
    <name type="common">Rhodothermus obamensis</name>
    <dbReference type="NCBI Taxonomy" id="518766"/>
    <lineage>
        <taxon>Bacteria</taxon>
        <taxon>Pseudomonadati</taxon>
        <taxon>Rhodothermota</taxon>
        <taxon>Rhodothermia</taxon>
        <taxon>Rhodothermales</taxon>
        <taxon>Rhodothermaceae</taxon>
        <taxon>Rhodothermus</taxon>
    </lineage>
</organism>
<dbReference type="HOGENOM" id="CLU_125466_0_0_10"/>
<keyword evidence="1" id="KW-0472">Membrane</keyword>
<gene>
    <name evidence="2" type="ordered locus">Rmar_1938</name>
</gene>
<keyword evidence="1" id="KW-0812">Transmembrane</keyword>
<dbReference type="Proteomes" id="UP000002221">
    <property type="component" value="Chromosome"/>
</dbReference>
<dbReference type="EMBL" id="CP001807">
    <property type="protein sequence ID" value="ACY48821.1"/>
    <property type="molecule type" value="Genomic_DNA"/>
</dbReference>
<feature type="transmembrane region" description="Helical" evidence="1">
    <location>
        <begin position="130"/>
        <end position="150"/>
    </location>
</feature>